<comment type="caution">
    <text evidence="1">The sequence shown here is derived from an EMBL/GenBank/DDBJ whole genome shotgun (WGS) entry which is preliminary data.</text>
</comment>
<organism evidence="1 2">
    <name type="scientific">Streptomyces albospinus</name>
    <dbReference type="NCBI Taxonomy" id="285515"/>
    <lineage>
        <taxon>Bacteria</taxon>
        <taxon>Bacillati</taxon>
        <taxon>Actinomycetota</taxon>
        <taxon>Actinomycetes</taxon>
        <taxon>Kitasatosporales</taxon>
        <taxon>Streptomycetaceae</taxon>
        <taxon>Streptomyces</taxon>
    </lineage>
</organism>
<evidence type="ECO:0000313" key="2">
    <source>
        <dbReference type="Proteomes" id="UP000654471"/>
    </source>
</evidence>
<dbReference type="EMBL" id="BMRP01000016">
    <property type="protein sequence ID" value="GGU75102.1"/>
    <property type="molecule type" value="Genomic_DNA"/>
</dbReference>
<proteinExistence type="predicted"/>
<name>A0ABQ2VB40_9ACTN</name>
<reference evidence="2" key="1">
    <citation type="journal article" date="2019" name="Int. J. Syst. Evol. Microbiol.">
        <title>The Global Catalogue of Microorganisms (GCM) 10K type strain sequencing project: providing services to taxonomists for standard genome sequencing and annotation.</title>
        <authorList>
            <consortium name="The Broad Institute Genomics Platform"/>
            <consortium name="The Broad Institute Genome Sequencing Center for Infectious Disease"/>
            <person name="Wu L."/>
            <person name="Ma J."/>
        </authorList>
    </citation>
    <scope>NUCLEOTIDE SEQUENCE [LARGE SCALE GENOMIC DNA]</scope>
    <source>
        <strain evidence="2">JCM 3399</strain>
    </source>
</reference>
<protein>
    <submittedName>
        <fullName evidence="1">Uncharacterized protein</fullName>
    </submittedName>
</protein>
<gene>
    <name evidence="1" type="ORF">GCM10010211_46350</name>
</gene>
<accession>A0ABQ2VB40</accession>
<sequence>MSWPAAEVLPTIVDFVDLGVARVGFVAGGVLEALGLGLPGVVAMWVVGPVPCDLVGWGTAAPTDPLVGLGAAEATDPVEGLGGAEGAELGFVMSKDVTTLLWPAFRVHGASPASVMVPVAFFARRWRVRLPAVTVPWPGWLKVRVVAPAVAVTLKGPDAGTPVVAMWKGTVTSKSSCGAATWALASTVPPRVFMPTLLSHWVKLAPTVATALTAMGLLGAPTATEFGMSEWISAVKG</sequence>
<keyword evidence="2" id="KW-1185">Reference proteome</keyword>
<evidence type="ECO:0000313" key="1">
    <source>
        <dbReference type="EMBL" id="GGU75102.1"/>
    </source>
</evidence>
<dbReference type="Proteomes" id="UP000654471">
    <property type="component" value="Unassembled WGS sequence"/>
</dbReference>